<dbReference type="Gene3D" id="2.60.40.10">
    <property type="entry name" value="Immunoglobulins"/>
    <property type="match status" value="1"/>
</dbReference>
<dbReference type="InterPro" id="IPR013783">
    <property type="entry name" value="Ig-like_fold"/>
</dbReference>
<dbReference type="EMBL" id="FOPP01000002">
    <property type="protein sequence ID" value="SFG76891.1"/>
    <property type="molecule type" value="Genomic_DNA"/>
</dbReference>
<feature type="domain" description="PKD/Chitinase" evidence="2">
    <location>
        <begin position="556"/>
        <end position="635"/>
    </location>
</feature>
<dbReference type="NCBIfam" id="TIGR04131">
    <property type="entry name" value="Bac_Flav_CTERM"/>
    <property type="match status" value="1"/>
</dbReference>
<dbReference type="CDD" id="cd00146">
    <property type="entry name" value="PKD"/>
    <property type="match status" value="1"/>
</dbReference>
<feature type="signal peptide" evidence="1">
    <location>
        <begin position="1"/>
        <end position="22"/>
    </location>
</feature>
<dbReference type="SUPFAM" id="SSF49299">
    <property type="entry name" value="PKD domain"/>
    <property type="match status" value="1"/>
</dbReference>
<dbReference type="Proteomes" id="UP000199666">
    <property type="component" value="Unassembled WGS sequence"/>
</dbReference>
<name>A0A1I2UQ21_9SPHI</name>
<evidence type="ECO:0000256" key="1">
    <source>
        <dbReference type="SAM" id="SignalP"/>
    </source>
</evidence>
<dbReference type="AlphaFoldDB" id="A0A1I2UQ21"/>
<dbReference type="InterPro" id="IPR035986">
    <property type="entry name" value="PKD_dom_sf"/>
</dbReference>
<organism evidence="3 4">
    <name type="scientific">Pedobacter insulae</name>
    <dbReference type="NCBI Taxonomy" id="414048"/>
    <lineage>
        <taxon>Bacteria</taxon>
        <taxon>Pseudomonadati</taxon>
        <taxon>Bacteroidota</taxon>
        <taxon>Sphingobacteriia</taxon>
        <taxon>Sphingobacteriales</taxon>
        <taxon>Sphingobacteriaceae</taxon>
        <taxon>Pedobacter</taxon>
    </lineage>
</organism>
<dbReference type="InterPro" id="IPR022409">
    <property type="entry name" value="PKD/Chitinase_dom"/>
</dbReference>
<sequence>MKNFFWFVLILLFTGFAENAWAQNISNEGTDFWTVFPTHDPSSTLATMNVNITSSADSYVTVSCGTYSESRAIPKNQVVTFLVDRSQSYIDYTEGNMRLPNRGIHIVVAPGMPKVVAFSHVFAANRSAATLILPIESLGQKYFSMNYTQSGNSAIGQNYLTIVAVEDDTHLILHKKDGSKLAIELQKAGDVYEYLSSSKEDFTGTFVEVNQNLSSCKRFAAFSGATTMVISCGNSSDPLLQQLYSVNSWGKSYGIVPFKSRRHIFRVVAQEDNTVVKLDGNVITVLNKGMFYEHPTLSDAGIVSADKLISVAQYSLTEACSAIGGGSLRGDPEMVLLNPIEFNIKDITVFSSDANRILEKYVNVFMKTSKTSTFKLNGTPPSAGWTVMASDPTYSYIQIQVYEESLTLTADDGFNAIAYGFGQTESYAYSAGTNLYSTSTLNLVNLQSGLKSLSSACLGQQTNPTLTVPYRLSKITWNFDDGTRFEDSNLGVPVESVDNIGVKLYTYTSPVRKVFTEEGTHIVSAKAIVLKEDLPPCVTGNELTFNFEIEVVPLGVANFEYPDICAGTPIQFLDKSNITGNIIAEWKWEFDGVIKTAQNPTHTFTKGMHTVKLSVANASGCWSDVFVKNIEVTKDFPQLEFLKPNPVCINDSPSQLVVNEKMGLTASTKIFKGKGTSVTGLFNPTIAGVGIHEITYVFSSNAGCTDSITQSIEVYAKTLIDAPRTVYILAGGERVIPARIKNVNSAYHYKYKWTPATGLSNPAILNPIAFPDQDTEYTLTVSIDGFCDVSEKVLVKVLEQVKPPNTFSPNGDGTNDVWNILSLDSYPNAEISVFNRNGQKVFSSIGYAKPFDGNFRGSPLPVGVYYYIINPKNGRKTITGPLTIIR</sequence>
<dbReference type="SMART" id="SM00089">
    <property type="entry name" value="PKD"/>
    <property type="match status" value="1"/>
</dbReference>
<protein>
    <submittedName>
        <fullName evidence="3">Gliding motility-associated C-terminal domain-containing protein</fullName>
    </submittedName>
</protein>
<dbReference type="PANTHER" id="PTHR46534">
    <property type="entry name" value="IGGFC_BINDING DOMAIN-CONTAINING PROTEIN"/>
    <property type="match status" value="1"/>
</dbReference>
<dbReference type="STRING" id="414048.SAMN04489864_102183"/>
<dbReference type="OrthoDB" id="7794186at2"/>
<dbReference type="PANTHER" id="PTHR46534:SF1">
    <property type="entry name" value="IGGFC-BINDING PROTEIN N-TERMINAL DOMAIN-CONTAINING PROTEIN"/>
    <property type="match status" value="1"/>
</dbReference>
<dbReference type="RefSeq" id="WP_090992242.1">
    <property type="nucleotide sequence ID" value="NZ_FOPP01000002.1"/>
</dbReference>
<dbReference type="InterPro" id="IPR035234">
    <property type="entry name" value="IgGFc-bd_N"/>
</dbReference>
<keyword evidence="1" id="KW-0732">Signal</keyword>
<dbReference type="Pfam" id="PF13585">
    <property type="entry name" value="CHU_C"/>
    <property type="match status" value="1"/>
</dbReference>
<keyword evidence="4" id="KW-1185">Reference proteome</keyword>
<gene>
    <name evidence="3" type="ORF">SAMN04489864_102183</name>
</gene>
<evidence type="ECO:0000313" key="4">
    <source>
        <dbReference type="Proteomes" id="UP000199666"/>
    </source>
</evidence>
<evidence type="ECO:0000313" key="3">
    <source>
        <dbReference type="EMBL" id="SFG76891.1"/>
    </source>
</evidence>
<feature type="chain" id="PRO_5011464293" evidence="1">
    <location>
        <begin position="23"/>
        <end position="886"/>
    </location>
</feature>
<evidence type="ECO:0000259" key="2">
    <source>
        <dbReference type="SMART" id="SM00089"/>
    </source>
</evidence>
<accession>A0A1I2UQ21</accession>
<dbReference type="InterPro" id="IPR026341">
    <property type="entry name" value="T9SS_type_B"/>
</dbReference>
<proteinExistence type="predicted"/>
<reference evidence="3 4" key="1">
    <citation type="submission" date="2016-10" db="EMBL/GenBank/DDBJ databases">
        <authorList>
            <person name="de Groot N.N."/>
        </authorList>
    </citation>
    <scope>NUCLEOTIDE SEQUENCE [LARGE SCALE GENOMIC DNA]</scope>
    <source>
        <strain evidence="3 4">DSM 18684</strain>
    </source>
</reference>
<dbReference type="Pfam" id="PF17517">
    <property type="entry name" value="IgGFc_binding"/>
    <property type="match status" value="1"/>
</dbReference>
<dbReference type="Pfam" id="PF18911">
    <property type="entry name" value="PKD_4"/>
    <property type="match status" value="1"/>
</dbReference>
<dbReference type="InterPro" id="IPR000601">
    <property type="entry name" value="PKD_dom"/>
</dbReference>